<dbReference type="EMBL" id="JAMKOV010000146">
    <property type="protein sequence ID" value="KAI8033362.1"/>
    <property type="molecule type" value="Genomic_DNA"/>
</dbReference>
<evidence type="ECO:0000313" key="1">
    <source>
        <dbReference type="EMBL" id="KAI8033362.1"/>
    </source>
</evidence>
<dbReference type="Proteomes" id="UP001059596">
    <property type="component" value="Unassembled WGS sequence"/>
</dbReference>
<accession>A0A9Q0BHZ7</accession>
<organism evidence="1 2">
    <name type="scientific">Drosophila gunungcola</name>
    <name type="common">fruit fly</name>
    <dbReference type="NCBI Taxonomy" id="103775"/>
    <lineage>
        <taxon>Eukaryota</taxon>
        <taxon>Metazoa</taxon>
        <taxon>Ecdysozoa</taxon>
        <taxon>Arthropoda</taxon>
        <taxon>Hexapoda</taxon>
        <taxon>Insecta</taxon>
        <taxon>Pterygota</taxon>
        <taxon>Neoptera</taxon>
        <taxon>Endopterygota</taxon>
        <taxon>Diptera</taxon>
        <taxon>Brachycera</taxon>
        <taxon>Muscomorpha</taxon>
        <taxon>Ephydroidea</taxon>
        <taxon>Drosophilidae</taxon>
        <taxon>Drosophila</taxon>
        <taxon>Sophophora</taxon>
    </lineage>
</organism>
<protein>
    <submittedName>
        <fullName evidence="1">Uncharacterized protein</fullName>
    </submittedName>
</protein>
<gene>
    <name evidence="1" type="ORF">M5D96_013888</name>
</gene>
<name>A0A9Q0BHZ7_9MUSC</name>
<evidence type="ECO:0000313" key="2">
    <source>
        <dbReference type="Proteomes" id="UP001059596"/>
    </source>
</evidence>
<reference evidence="1" key="1">
    <citation type="journal article" date="2023" name="Genome Biol. Evol.">
        <title>Long-read-based Genome Assembly of Drosophila gunungcola Reveals Fewer Chemosensory Genes in Flower-breeding Species.</title>
        <authorList>
            <person name="Negi A."/>
            <person name="Liao B.Y."/>
            <person name="Yeh S.D."/>
        </authorList>
    </citation>
    <scope>NUCLEOTIDE SEQUENCE</scope>
    <source>
        <strain evidence="1">Sukarami</strain>
    </source>
</reference>
<comment type="caution">
    <text evidence="1">The sequence shown here is derived from an EMBL/GenBank/DDBJ whole genome shotgun (WGS) entry which is preliminary data.</text>
</comment>
<proteinExistence type="predicted"/>
<sequence>MSYMSQYNRCFCSSLRRRKTSKPGKLRPVSLANREYSASRPNSRCSAASCSLSSSKCSTNCTFRM</sequence>
<keyword evidence="2" id="KW-1185">Reference proteome</keyword>
<dbReference type="AlphaFoldDB" id="A0A9Q0BHZ7"/>